<dbReference type="OrthoDB" id="441444at2759"/>
<dbReference type="RefSeq" id="XP_018986413.1">
    <property type="nucleotide sequence ID" value="XM_019128266.1"/>
</dbReference>
<dbReference type="EMBL" id="KV454428">
    <property type="protein sequence ID" value="ODQ81085.1"/>
    <property type="molecule type" value="Genomic_DNA"/>
</dbReference>
<evidence type="ECO:0000313" key="5">
    <source>
        <dbReference type="Proteomes" id="UP000094336"/>
    </source>
</evidence>
<keyword evidence="2" id="KW-0689">Ribosomal protein</keyword>
<reference evidence="5" key="1">
    <citation type="submission" date="2016-05" db="EMBL/GenBank/DDBJ databases">
        <title>Comparative genomics of biotechnologically important yeasts.</title>
        <authorList>
            <consortium name="DOE Joint Genome Institute"/>
            <person name="Riley R."/>
            <person name="Haridas S."/>
            <person name="Wolfe K.H."/>
            <person name="Lopes M.R."/>
            <person name="Hittinger C.T."/>
            <person name="Goker M."/>
            <person name="Salamov A."/>
            <person name="Wisecaver J."/>
            <person name="Long T.M."/>
            <person name="Aerts A.L."/>
            <person name="Barry K."/>
            <person name="Choi C."/>
            <person name="Clum A."/>
            <person name="Coughlan A.Y."/>
            <person name="Deshpande S."/>
            <person name="Douglass A.P."/>
            <person name="Hanson S.J."/>
            <person name="Klenk H.-P."/>
            <person name="Labutti K."/>
            <person name="Lapidus A."/>
            <person name="Lindquist E."/>
            <person name="Lipzen A."/>
            <person name="Meier-Kolthoff J.P."/>
            <person name="Ohm R.A."/>
            <person name="Otillar R.P."/>
            <person name="Pangilinan J."/>
            <person name="Peng Y."/>
            <person name="Rokas A."/>
            <person name="Rosa C.A."/>
            <person name="Scheuner C."/>
            <person name="Sibirny A.A."/>
            <person name="Slot J.C."/>
            <person name="Stielow J.B."/>
            <person name="Sun H."/>
            <person name="Kurtzman C.P."/>
            <person name="Blackwell M."/>
            <person name="Grigoriev I.V."/>
            <person name="Jeffries T.W."/>
        </authorList>
    </citation>
    <scope>NUCLEOTIDE SEQUENCE [LARGE SCALE GENOMIC DNA]</scope>
    <source>
        <strain evidence="5">NRRL Y-12698</strain>
    </source>
</reference>
<dbReference type="PROSITE" id="PS00362">
    <property type="entry name" value="RIBOSOMAL_S15"/>
    <property type="match status" value="1"/>
</dbReference>
<dbReference type="InterPro" id="IPR009068">
    <property type="entry name" value="uS15_NS1_RNA-bd_sf"/>
</dbReference>
<dbReference type="GO" id="GO:0006412">
    <property type="term" value="P:translation"/>
    <property type="evidence" value="ECO:0007669"/>
    <property type="project" value="InterPro"/>
</dbReference>
<dbReference type="GeneID" id="30146119"/>
<accession>A0A1E3QTR6</accession>
<organism evidence="4 5">
    <name type="scientific">Babjeviella inositovora NRRL Y-12698</name>
    <dbReference type="NCBI Taxonomy" id="984486"/>
    <lineage>
        <taxon>Eukaryota</taxon>
        <taxon>Fungi</taxon>
        <taxon>Dikarya</taxon>
        <taxon>Ascomycota</taxon>
        <taxon>Saccharomycotina</taxon>
        <taxon>Pichiomycetes</taxon>
        <taxon>Serinales incertae sedis</taxon>
        <taxon>Babjeviella</taxon>
    </lineage>
</organism>
<dbReference type="Pfam" id="PF00312">
    <property type="entry name" value="Ribosomal_S15"/>
    <property type="match status" value="1"/>
</dbReference>
<evidence type="ECO:0000256" key="2">
    <source>
        <dbReference type="ARBA" id="ARBA00022980"/>
    </source>
</evidence>
<protein>
    <recommendedName>
        <fullName evidence="6">Ribosomal protein S15</fullName>
    </recommendedName>
</protein>
<keyword evidence="3" id="KW-0687">Ribonucleoprotein</keyword>
<evidence type="ECO:0000256" key="1">
    <source>
        <dbReference type="ARBA" id="ARBA00008434"/>
    </source>
</evidence>
<dbReference type="STRING" id="984486.A0A1E3QTR6"/>
<dbReference type="GO" id="GO:0003735">
    <property type="term" value="F:structural constituent of ribosome"/>
    <property type="evidence" value="ECO:0007669"/>
    <property type="project" value="EnsemblFungi"/>
</dbReference>
<dbReference type="Gene3D" id="1.10.287.10">
    <property type="entry name" value="S15/NS1, RNA-binding"/>
    <property type="match status" value="1"/>
</dbReference>
<dbReference type="PANTHER" id="PTHR23321:SF26">
    <property type="entry name" value="SMALL RIBOSOMAL SUBUNIT PROTEIN US15M"/>
    <property type="match status" value="1"/>
</dbReference>
<dbReference type="SMART" id="SM01387">
    <property type="entry name" value="Ribosomal_S15"/>
    <property type="match status" value="1"/>
</dbReference>
<dbReference type="SUPFAM" id="SSF47060">
    <property type="entry name" value="S15/NS1 RNA-binding domain"/>
    <property type="match status" value="1"/>
</dbReference>
<dbReference type="InterPro" id="IPR005290">
    <property type="entry name" value="Ribosomal_uS15_bac-type"/>
</dbReference>
<evidence type="ECO:0008006" key="6">
    <source>
        <dbReference type="Google" id="ProtNLM"/>
    </source>
</evidence>
<comment type="similarity">
    <text evidence="1">Belongs to the universal ribosomal protein uS15 family.</text>
</comment>
<name>A0A1E3QTR6_9ASCO</name>
<dbReference type="CDD" id="cd00353">
    <property type="entry name" value="Ribosomal_S15p_S13e"/>
    <property type="match status" value="1"/>
</dbReference>
<dbReference type="HAMAP" id="MF_01343_B">
    <property type="entry name" value="Ribosomal_uS15_B"/>
    <property type="match status" value="1"/>
</dbReference>
<dbReference type="Proteomes" id="UP000094336">
    <property type="component" value="Unassembled WGS sequence"/>
</dbReference>
<proteinExistence type="inferred from homology"/>
<evidence type="ECO:0000256" key="3">
    <source>
        <dbReference type="ARBA" id="ARBA00023274"/>
    </source>
</evidence>
<dbReference type="GO" id="GO:0005763">
    <property type="term" value="C:mitochondrial small ribosomal subunit"/>
    <property type="evidence" value="ECO:0007669"/>
    <property type="project" value="EnsemblFungi"/>
</dbReference>
<gene>
    <name evidence="4" type="ORF">BABINDRAFT_160496</name>
</gene>
<keyword evidence="5" id="KW-1185">Reference proteome</keyword>
<dbReference type="PANTHER" id="PTHR23321">
    <property type="entry name" value="RIBOSOMAL PROTEIN S15, BACTERIAL AND ORGANELLAR"/>
    <property type="match status" value="1"/>
</dbReference>
<evidence type="ECO:0000313" key="4">
    <source>
        <dbReference type="EMBL" id="ODQ81085.1"/>
    </source>
</evidence>
<sequence length="340" mass="39300">MLRASMNTVAMPLQLTFKRTFIPPVMTKAQKATKSFRKAQLNKLRQLALDEHSKKTIDPILGTPNNEFTNRIKAELQEEHVLSKGFEISNVEKLLFGAAKAKLDKTDDGLAPEIFAKEANKRESILRILHMQNANAADQKKLAIQLARAEFQRFDGDTGSPEVQAAIMTIKIQYMVSHIQHAHKDKYTLRRLRMLVQARQTILRYLKTDNPERYYWAINKLGLNDQVVHMEFNMDKKYMQEFKLIGDRVLVKESNNQQEKNRTIKKKLEQFVHMDQAHEEGRDARARKHLKEVNAFHKKVANRKDKDAWKAAKKAEYRAGVEAMIKAKVIEEAEAAKPRA</sequence>
<dbReference type="InterPro" id="IPR000589">
    <property type="entry name" value="Ribosomal_uS15"/>
</dbReference>
<dbReference type="AlphaFoldDB" id="A0A1E3QTR6"/>